<protein>
    <submittedName>
        <fullName evidence="2">Uncharacterized protein</fullName>
    </submittedName>
</protein>
<dbReference type="EMBL" id="CAJGYO010000013">
    <property type="protein sequence ID" value="CAD6266057.1"/>
    <property type="molecule type" value="Genomic_DNA"/>
</dbReference>
<feature type="region of interest" description="Disordered" evidence="1">
    <location>
        <begin position="90"/>
        <end position="117"/>
    </location>
</feature>
<name>A0A811R7H9_9POAL</name>
<keyword evidence="3" id="KW-1185">Reference proteome</keyword>
<dbReference type="Proteomes" id="UP000604825">
    <property type="component" value="Unassembled WGS sequence"/>
</dbReference>
<feature type="compositionally biased region" description="Basic and acidic residues" evidence="1">
    <location>
        <begin position="101"/>
        <end position="110"/>
    </location>
</feature>
<accession>A0A811R7H9</accession>
<evidence type="ECO:0000313" key="2">
    <source>
        <dbReference type="EMBL" id="CAD6266057.1"/>
    </source>
</evidence>
<reference evidence="2" key="1">
    <citation type="submission" date="2020-10" db="EMBL/GenBank/DDBJ databases">
        <authorList>
            <person name="Han B."/>
            <person name="Lu T."/>
            <person name="Zhao Q."/>
            <person name="Huang X."/>
            <person name="Zhao Y."/>
        </authorList>
    </citation>
    <scope>NUCLEOTIDE SEQUENCE</scope>
</reference>
<comment type="caution">
    <text evidence="2">The sequence shown here is derived from an EMBL/GenBank/DDBJ whole genome shotgun (WGS) entry which is preliminary data.</text>
</comment>
<proteinExistence type="predicted"/>
<evidence type="ECO:0000256" key="1">
    <source>
        <dbReference type="SAM" id="MobiDB-lite"/>
    </source>
</evidence>
<evidence type="ECO:0000313" key="3">
    <source>
        <dbReference type="Proteomes" id="UP000604825"/>
    </source>
</evidence>
<organism evidence="2 3">
    <name type="scientific">Miscanthus lutarioriparius</name>
    <dbReference type="NCBI Taxonomy" id="422564"/>
    <lineage>
        <taxon>Eukaryota</taxon>
        <taxon>Viridiplantae</taxon>
        <taxon>Streptophyta</taxon>
        <taxon>Embryophyta</taxon>
        <taxon>Tracheophyta</taxon>
        <taxon>Spermatophyta</taxon>
        <taxon>Magnoliopsida</taxon>
        <taxon>Liliopsida</taxon>
        <taxon>Poales</taxon>
        <taxon>Poaceae</taxon>
        <taxon>PACMAD clade</taxon>
        <taxon>Panicoideae</taxon>
        <taxon>Andropogonodae</taxon>
        <taxon>Andropogoneae</taxon>
        <taxon>Saccharinae</taxon>
        <taxon>Miscanthus</taxon>
    </lineage>
</organism>
<sequence length="117" mass="11867">MASSSYTLSLPLLQLPRYASSARLGLSALNRASPSARLKTAKDLRSVAATSYQHEAAGHGDNSGIAATTSALHLVAGDDAAAELMRGAARVRGGAPLSPKGRPDKPREGSGGKPCAT</sequence>
<dbReference type="AlphaFoldDB" id="A0A811R7H9"/>
<gene>
    <name evidence="2" type="ORF">NCGR_LOCUS49362</name>
</gene>